<dbReference type="InterPro" id="IPR047106">
    <property type="entry name" value="NFIL3-like_bZIP"/>
</dbReference>
<dbReference type="SUPFAM" id="SSF57959">
    <property type="entry name" value="Leucine zipper domain"/>
    <property type="match status" value="1"/>
</dbReference>
<feature type="non-terminal residue" evidence="8">
    <location>
        <position position="1"/>
    </location>
</feature>
<evidence type="ECO:0000256" key="1">
    <source>
        <dbReference type="ARBA" id="ARBA00006079"/>
    </source>
</evidence>
<accession>A0A9W7W8M9</accession>
<dbReference type="GO" id="GO:0005634">
    <property type="term" value="C:nucleus"/>
    <property type="evidence" value="ECO:0007669"/>
    <property type="project" value="TreeGrafter"/>
</dbReference>
<dbReference type="EMBL" id="JAFHDT010000025">
    <property type="protein sequence ID" value="KAI7791326.1"/>
    <property type="molecule type" value="Genomic_DNA"/>
</dbReference>
<dbReference type="InterPro" id="IPR047229">
    <property type="entry name" value="NFIL3-like"/>
</dbReference>
<protein>
    <submittedName>
        <fullName evidence="8">Nuclear factor interleukin-3-regulated protein</fullName>
    </submittedName>
</protein>
<dbReference type="InterPro" id="IPR004827">
    <property type="entry name" value="bZIP"/>
</dbReference>
<dbReference type="Proteomes" id="UP001059041">
    <property type="component" value="Linkage Group LG25"/>
</dbReference>
<dbReference type="SMART" id="SM00338">
    <property type="entry name" value="BRLZ"/>
    <property type="match status" value="1"/>
</dbReference>
<dbReference type="PROSITE" id="PS50217">
    <property type="entry name" value="BZIP"/>
    <property type="match status" value="1"/>
</dbReference>
<dbReference type="Gene3D" id="1.20.5.170">
    <property type="match status" value="1"/>
</dbReference>
<dbReference type="PANTHER" id="PTHR15284:SF6">
    <property type="entry name" value="HYPOTHETICAL LOC799271-RELATED"/>
    <property type="match status" value="1"/>
</dbReference>
<reference evidence="8" key="1">
    <citation type="submission" date="2021-02" db="EMBL/GenBank/DDBJ databases">
        <title>Comparative genomics reveals that relaxation of natural selection precedes convergent phenotypic evolution of cavefish.</title>
        <authorList>
            <person name="Peng Z."/>
        </authorList>
    </citation>
    <scope>NUCLEOTIDE SEQUENCE</scope>
    <source>
        <tissue evidence="8">Muscle</tissue>
    </source>
</reference>
<evidence type="ECO:0000256" key="3">
    <source>
        <dbReference type="ARBA" id="ARBA00023125"/>
    </source>
</evidence>
<keyword evidence="9" id="KW-1185">Reference proteome</keyword>
<dbReference type="PROSITE" id="PS00036">
    <property type="entry name" value="BZIP_BASIC"/>
    <property type="match status" value="1"/>
</dbReference>
<comment type="caution">
    <text evidence="8">The sequence shown here is derived from an EMBL/GenBank/DDBJ whole genome shotgun (WGS) entry which is preliminary data.</text>
</comment>
<dbReference type="PANTHER" id="PTHR15284">
    <property type="entry name" value="NUCLEAR FACTOR INTERLEUKIN-3-REGULATED PROTEIN"/>
    <property type="match status" value="1"/>
</dbReference>
<dbReference type="FunFam" id="1.20.5.170:FF:000025">
    <property type="entry name" value="nuclear factor interleukin-3-regulated protein-like"/>
    <property type="match status" value="1"/>
</dbReference>
<gene>
    <name evidence="8" type="ORF">IRJ41_018716</name>
</gene>
<dbReference type="GO" id="GO:0003677">
    <property type="term" value="F:DNA binding"/>
    <property type="evidence" value="ECO:0007669"/>
    <property type="project" value="UniProtKB-KW"/>
</dbReference>
<organism evidence="8 9">
    <name type="scientific">Triplophysa rosa</name>
    <name type="common">Cave loach</name>
    <dbReference type="NCBI Taxonomy" id="992332"/>
    <lineage>
        <taxon>Eukaryota</taxon>
        <taxon>Metazoa</taxon>
        <taxon>Chordata</taxon>
        <taxon>Craniata</taxon>
        <taxon>Vertebrata</taxon>
        <taxon>Euteleostomi</taxon>
        <taxon>Actinopterygii</taxon>
        <taxon>Neopterygii</taxon>
        <taxon>Teleostei</taxon>
        <taxon>Ostariophysi</taxon>
        <taxon>Cypriniformes</taxon>
        <taxon>Nemacheilidae</taxon>
        <taxon>Triplophysa</taxon>
    </lineage>
</organism>
<feature type="region of interest" description="Disordered" evidence="6">
    <location>
        <begin position="173"/>
        <end position="207"/>
    </location>
</feature>
<evidence type="ECO:0000259" key="7">
    <source>
        <dbReference type="PROSITE" id="PS50217"/>
    </source>
</evidence>
<proteinExistence type="inferred from homology"/>
<name>A0A9W7W8M9_TRIRA</name>
<evidence type="ECO:0000256" key="5">
    <source>
        <dbReference type="ARBA" id="ARBA00023242"/>
    </source>
</evidence>
<comment type="similarity">
    <text evidence="1">Belongs to the bZIP family. NFIL3 subfamily.</text>
</comment>
<keyword evidence="4" id="KW-0804">Transcription</keyword>
<feature type="region of interest" description="Disordered" evidence="6">
    <location>
        <begin position="221"/>
        <end position="267"/>
    </location>
</feature>
<evidence type="ECO:0000256" key="4">
    <source>
        <dbReference type="ARBA" id="ARBA00023163"/>
    </source>
</evidence>
<keyword evidence="2" id="KW-0805">Transcription regulation</keyword>
<feature type="compositionally biased region" description="Polar residues" evidence="6">
    <location>
        <begin position="178"/>
        <end position="201"/>
    </location>
</feature>
<evidence type="ECO:0000256" key="2">
    <source>
        <dbReference type="ARBA" id="ARBA00023015"/>
    </source>
</evidence>
<evidence type="ECO:0000313" key="8">
    <source>
        <dbReference type="EMBL" id="KAI7791326.1"/>
    </source>
</evidence>
<dbReference type="GO" id="GO:0003700">
    <property type="term" value="F:DNA-binding transcription factor activity"/>
    <property type="evidence" value="ECO:0007669"/>
    <property type="project" value="InterPro"/>
</dbReference>
<dbReference type="GO" id="GO:0007623">
    <property type="term" value="P:circadian rhythm"/>
    <property type="evidence" value="ECO:0007669"/>
    <property type="project" value="TreeGrafter"/>
</dbReference>
<evidence type="ECO:0000313" key="9">
    <source>
        <dbReference type="Proteomes" id="UP001059041"/>
    </source>
</evidence>
<dbReference type="Pfam" id="PF07716">
    <property type="entry name" value="bZIP_2"/>
    <property type="match status" value="1"/>
</dbReference>
<sequence>ANIEGVEHLCLPSSTGEILASEDEPENLQSPLPLNRPSLLARRLFRLQSYHNNLMPSRRRKREMTPDEKKDALYWVKRQKNNEAAHRSREKRRLNDFMLEGQLLALSEENAQLRAEVLSLQYHMGIGRSLDHPHHAMMPFHVPVSSHLKWGLAGTNASFLAERSERYQCWPHHEPCSGPSSGPSQFISTSKMPNKNTSAPSQGRHMNDKLSEQSVLNNDSFEQNPAEVSSSNDPPSNPQPFPTQRAQRALRSPSPPPPHLTHSWLLPGISHPATHHHNQMLPWASSSLRPSPLHPSWPLTTGARSLWNFNSRFSVLQYLLRSHSYE</sequence>
<evidence type="ECO:0000256" key="6">
    <source>
        <dbReference type="SAM" id="MobiDB-lite"/>
    </source>
</evidence>
<dbReference type="CDD" id="cd14694">
    <property type="entry name" value="bZIP_NFIL3"/>
    <property type="match status" value="1"/>
</dbReference>
<keyword evidence="3" id="KW-0238">DNA-binding</keyword>
<dbReference type="AlphaFoldDB" id="A0A9W7W8M9"/>
<feature type="domain" description="BZIP" evidence="7">
    <location>
        <begin position="77"/>
        <end position="121"/>
    </location>
</feature>
<dbReference type="InterPro" id="IPR046347">
    <property type="entry name" value="bZIP_sf"/>
</dbReference>
<keyword evidence="5" id="KW-0539">Nucleus</keyword>